<feature type="domain" description="Thioredoxin" evidence="3">
    <location>
        <begin position="11"/>
        <end position="151"/>
    </location>
</feature>
<keyword evidence="1 2" id="KW-0732">Signal</keyword>
<dbReference type="GO" id="GO:0016853">
    <property type="term" value="F:isomerase activity"/>
    <property type="evidence" value="ECO:0007669"/>
    <property type="project" value="UniProtKB-KW"/>
</dbReference>
<dbReference type="PROSITE" id="PS51352">
    <property type="entry name" value="THIOREDOXIN_2"/>
    <property type="match status" value="1"/>
</dbReference>
<evidence type="ECO:0000313" key="5">
    <source>
        <dbReference type="Proteomes" id="UP000019275"/>
    </source>
</evidence>
<dbReference type="Gene3D" id="3.40.30.10">
    <property type="entry name" value="Glutaredoxin"/>
    <property type="match status" value="1"/>
</dbReference>
<protein>
    <submittedName>
        <fullName evidence="4">Protein disulfide isomerase</fullName>
    </submittedName>
</protein>
<evidence type="ECO:0000259" key="3">
    <source>
        <dbReference type="PROSITE" id="PS51352"/>
    </source>
</evidence>
<dbReference type="SUPFAM" id="SSF52833">
    <property type="entry name" value="Thioredoxin-like"/>
    <property type="match status" value="1"/>
</dbReference>
<dbReference type="EMBL" id="ARZX01000006">
    <property type="protein sequence ID" value="EWH13944.1"/>
    <property type="molecule type" value="Genomic_DNA"/>
</dbReference>
<dbReference type="InterPro" id="IPR051099">
    <property type="entry name" value="AGR/TXD"/>
</dbReference>
<dbReference type="InterPro" id="IPR013766">
    <property type="entry name" value="Thioredoxin_domain"/>
</dbReference>
<dbReference type="PANTHER" id="PTHR15337:SF11">
    <property type="entry name" value="THIOREDOXIN DOMAIN-CONTAINING PROTEIN"/>
    <property type="match status" value="1"/>
</dbReference>
<dbReference type="Proteomes" id="UP000019275">
    <property type="component" value="Unassembled WGS sequence"/>
</dbReference>
<dbReference type="RefSeq" id="WP_013622278.1">
    <property type="nucleotide sequence ID" value="NZ_ARZX01000006.1"/>
</dbReference>
<dbReference type="PANTHER" id="PTHR15337">
    <property type="entry name" value="ANTERIOR GRADIENT PROTEIN-RELATED"/>
    <property type="match status" value="1"/>
</dbReference>
<comment type="caution">
    <text evidence="4">The sequence shown here is derived from an EMBL/GenBank/DDBJ whole genome shotgun (WGS) entry which is preliminary data.</text>
</comment>
<feature type="chain" id="PRO_5047440361" evidence="2">
    <location>
        <begin position="20"/>
        <end position="151"/>
    </location>
</feature>
<reference evidence="4 5" key="1">
    <citation type="journal article" date="2014" name="Genome Announc.">
        <title>Draft Genome Sequence of the Carrageenan-Degrading Bacterium Cellulophaga sp. Strain KL-A, Isolated from Decaying Marine Algae.</title>
        <authorList>
            <person name="Shan D."/>
            <person name="Ying J."/>
            <person name="Li X."/>
            <person name="Gao Z."/>
            <person name="Wei G."/>
            <person name="Shao Z."/>
        </authorList>
    </citation>
    <scope>NUCLEOTIDE SEQUENCE [LARGE SCALE GENOMIC DNA]</scope>
    <source>
        <strain evidence="4 5">KL-A</strain>
    </source>
</reference>
<dbReference type="InterPro" id="IPR036249">
    <property type="entry name" value="Thioredoxin-like_sf"/>
</dbReference>
<evidence type="ECO:0000256" key="2">
    <source>
        <dbReference type="SAM" id="SignalP"/>
    </source>
</evidence>
<keyword evidence="5" id="KW-1185">Reference proteome</keyword>
<evidence type="ECO:0000256" key="1">
    <source>
        <dbReference type="ARBA" id="ARBA00022729"/>
    </source>
</evidence>
<gene>
    <name evidence="4" type="ORF">KLA_06432</name>
</gene>
<evidence type="ECO:0000313" key="4">
    <source>
        <dbReference type="EMBL" id="EWH13944.1"/>
    </source>
</evidence>
<accession>A0ABP3B7X4</accession>
<sequence length="151" mass="17487">MKHLLIALIFPLVFGFAPANKVIGDVEWNTDYETVLKKAKKADKNILVYFTGSDWCGPCKMLKKDLFATAEFKEISENYELLYIDIPRNNDLLTEKQLKHNMDLMAKYNKKGVFPNLKILDSKGREKGALHGYSMNGEVQHHIKFLKKYMK</sequence>
<dbReference type="Pfam" id="PF13899">
    <property type="entry name" value="Thioredoxin_7"/>
    <property type="match status" value="1"/>
</dbReference>
<organism evidence="4 5">
    <name type="scientific">Cellulophaga geojensis KL-A</name>
    <dbReference type="NCBI Taxonomy" id="1328323"/>
    <lineage>
        <taxon>Bacteria</taxon>
        <taxon>Pseudomonadati</taxon>
        <taxon>Bacteroidota</taxon>
        <taxon>Flavobacteriia</taxon>
        <taxon>Flavobacteriales</taxon>
        <taxon>Flavobacteriaceae</taxon>
        <taxon>Cellulophaga</taxon>
    </lineage>
</organism>
<proteinExistence type="predicted"/>
<keyword evidence="4" id="KW-0413">Isomerase</keyword>
<feature type="signal peptide" evidence="2">
    <location>
        <begin position="1"/>
        <end position="19"/>
    </location>
</feature>
<name>A0ABP3B7X4_9FLAO</name>